<dbReference type="InterPro" id="IPR009395">
    <property type="entry name" value="BLOC1S1"/>
</dbReference>
<organism evidence="4 5">
    <name type="scientific">Ziziphus jujuba var. spinosa</name>
    <dbReference type="NCBI Taxonomy" id="714518"/>
    <lineage>
        <taxon>Eukaryota</taxon>
        <taxon>Viridiplantae</taxon>
        <taxon>Streptophyta</taxon>
        <taxon>Embryophyta</taxon>
        <taxon>Tracheophyta</taxon>
        <taxon>Spermatophyta</taxon>
        <taxon>Magnoliopsida</taxon>
        <taxon>eudicotyledons</taxon>
        <taxon>Gunneridae</taxon>
        <taxon>Pentapetalae</taxon>
        <taxon>rosids</taxon>
        <taxon>fabids</taxon>
        <taxon>Rosales</taxon>
        <taxon>Rhamnaceae</taxon>
        <taxon>Paliureae</taxon>
        <taxon>Ziziphus</taxon>
    </lineage>
</organism>
<feature type="compositionally biased region" description="Basic and acidic residues" evidence="3">
    <location>
        <begin position="311"/>
        <end position="326"/>
    </location>
</feature>
<dbReference type="GO" id="GO:0016197">
    <property type="term" value="P:endosomal transport"/>
    <property type="evidence" value="ECO:0007669"/>
    <property type="project" value="TreeGrafter"/>
</dbReference>
<comment type="similarity">
    <text evidence="1">Belongs to the BLOC1S1 family.</text>
</comment>
<reference evidence="4" key="1">
    <citation type="journal article" date="2021" name="Front. Plant Sci.">
        <title>Chromosome-Scale Genome Assembly for Chinese Sour Jujube and Insights Into Its Genome Evolution and Domestication Signature.</title>
        <authorList>
            <person name="Shen L.-Y."/>
            <person name="Luo H."/>
            <person name="Wang X.-L."/>
            <person name="Wang X.-M."/>
            <person name="Qiu X.-J."/>
            <person name="Liu H."/>
            <person name="Zhou S.-S."/>
            <person name="Jia K.-H."/>
            <person name="Nie S."/>
            <person name="Bao Y.-T."/>
            <person name="Zhang R.-G."/>
            <person name="Yun Q.-Z."/>
            <person name="Chai Y.-H."/>
            <person name="Lu J.-Y."/>
            <person name="Li Y."/>
            <person name="Zhao S.-W."/>
            <person name="Mao J.-F."/>
            <person name="Jia S.-G."/>
            <person name="Mao Y.-M."/>
        </authorList>
    </citation>
    <scope>NUCLEOTIDE SEQUENCE</scope>
    <source>
        <strain evidence="4">AT0</strain>
        <tissue evidence="4">Leaf</tissue>
    </source>
</reference>
<feature type="region of interest" description="Disordered" evidence="3">
    <location>
        <begin position="300"/>
        <end position="333"/>
    </location>
</feature>
<comment type="caution">
    <text evidence="4">The sequence shown here is derived from an EMBL/GenBank/DDBJ whole genome shotgun (WGS) entry which is preliminary data.</text>
</comment>
<gene>
    <name evidence="4" type="ORF">FEM48_Zijuj02G0113500</name>
</gene>
<dbReference type="AlphaFoldDB" id="A0A978VVF7"/>
<evidence type="ECO:0000313" key="5">
    <source>
        <dbReference type="Proteomes" id="UP000813462"/>
    </source>
</evidence>
<evidence type="ECO:0000256" key="1">
    <source>
        <dbReference type="ARBA" id="ARBA00007133"/>
    </source>
</evidence>
<evidence type="ECO:0000256" key="3">
    <source>
        <dbReference type="SAM" id="MobiDB-lite"/>
    </source>
</evidence>
<dbReference type="GO" id="GO:0031083">
    <property type="term" value="C:BLOC-1 complex"/>
    <property type="evidence" value="ECO:0007669"/>
    <property type="project" value="InterPro"/>
</dbReference>
<dbReference type="PANTHER" id="PTHR13073:SF0">
    <property type="entry name" value="BIOGENESIS OF LYSOSOME-RELATED ORGANELLES COMPLEX 1 SUBUNIT 1"/>
    <property type="match status" value="1"/>
</dbReference>
<dbReference type="EMBL" id="JAEACU010000002">
    <property type="protein sequence ID" value="KAH7542802.1"/>
    <property type="molecule type" value="Genomic_DNA"/>
</dbReference>
<dbReference type="Pfam" id="PF06320">
    <property type="entry name" value="GCN5L1"/>
    <property type="match status" value="1"/>
</dbReference>
<dbReference type="Proteomes" id="UP000813462">
    <property type="component" value="Unassembled WGS sequence"/>
</dbReference>
<feature type="region of interest" description="Disordered" evidence="3">
    <location>
        <begin position="377"/>
        <end position="402"/>
    </location>
</feature>
<name>A0A978VVF7_ZIZJJ</name>
<evidence type="ECO:0000256" key="2">
    <source>
        <dbReference type="ARBA" id="ARBA00019577"/>
    </source>
</evidence>
<evidence type="ECO:0000313" key="4">
    <source>
        <dbReference type="EMBL" id="KAH7542802.1"/>
    </source>
</evidence>
<proteinExistence type="inferred from homology"/>
<accession>A0A978VVF7</accession>
<protein>
    <recommendedName>
        <fullName evidence="2">Biogenesis of lysosome-related organelles complex 1 subunit 1</fullName>
    </recommendedName>
</protein>
<sequence>MEEVSANVYALHAMNFTSDRVVAGSMLALHKGNQDDHFCTLRYDKLLENDGSAKLKDLQISSVRRRRKRDIRRLILNPVNMDMVPEAGNSSLSLLQNLPVSSLEDLLPLKTETNSVASQRTLNNPQESETKTNTVALGPATHNNPMPPQEQMLDTLAREDLLQQFETAERPYVLIPVPPSSIAKHFFSTDYWESPVTYTVIREFISNLQSLKIFQYDPKGGIEREVDLSQFHTFRNDNIDPTTALSDMKFIAYSPNNLCRRSALVSMKGERESEHVVPRQFPIVAVDSPLPTHPKFAPEMALGGFSNGRRSSKDEKGRFCSNDRELLPASGTGSRNTGLNVNLLTSSDVACTSRSVFQEESATSLAKLKFNHSRRGCIQEHRSQRRVPSSSEAKPGEKSKKEAIRKASRVSDVLVDAVNGGVQECFIIEKRIELEIQVLAASIARFMKQIDQWLTATHAINTAVKEIGDFENWMKTMEFDCKSINAAIHSIHQD</sequence>
<dbReference type="PANTHER" id="PTHR13073">
    <property type="entry name" value="BLOC-1 COMPLEX SUBUNIT 1"/>
    <property type="match status" value="1"/>
</dbReference>